<proteinExistence type="inferred from homology"/>
<feature type="coiled-coil region" evidence="4">
    <location>
        <begin position="420"/>
        <end position="482"/>
    </location>
</feature>
<protein>
    <recommendedName>
        <fullName evidence="9">Strictosidine synthase conserved region domain-containing protein</fullName>
    </recommendedName>
</protein>
<dbReference type="Pfam" id="PF03088">
    <property type="entry name" value="Str_synth"/>
    <property type="match status" value="1"/>
</dbReference>
<name>A0ABY8UFM0_TETOB</name>
<keyword evidence="8" id="KW-1185">Reference proteome</keyword>
<evidence type="ECO:0000256" key="4">
    <source>
        <dbReference type="SAM" id="Coils"/>
    </source>
</evidence>
<reference evidence="7 8" key="1">
    <citation type="submission" date="2023-05" db="EMBL/GenBank/DDBJ databases">
        <title>A 100% complete, gapless, phased diploid assembly of the Scenedesmus obliquus UTEX 3031 genome.</title>
        <authorList>
            <person name="Biondi T.C."/>
            <person name="Hanschen E.R."/>
            <person name="Kwon T."/>
            <person name="Eng W."/>
            <person name="Kruse C.P.S."/>
            <person name="Koehler S.I."/>
            <person name="Kunde Y."/>
            <person name="Gleasner C.D."/>
            <person name="You Mak K.T."/>
            <person name="Polle J."/>
            <person name="Hovde B.T."/>
            <person name="Starkenburg S.R."/>
        </authorList>
    </citation>
    <scope>NUCLEOTIDE SEQUENCE [LARGE SCALE GENOMIC DNA]</scope>
    <source>
        <strain evidence="7 8">DOE0152z</strain>
    </source>
</reference>
<accession>A0ABY8UFM0</accession>
<comment type="similarity">
    <text evidence="1">Belongs to the strictosidine synthase family.</text>
</comment>
<feature type="domain" description="DUF4472" evidence="6">
    <location>
        <begin position="472"/>
        <end position="568"/>
    </location>
</feature>
<evidence type="ECO:0008006" key="9">
    <source>
        <dbReference type="Google" id="ProtNLM"/>
    </source>
</evidence>
<feature type="domain" description="Strictosidine synthase conserved region" evidence="5">
    <location>
        <begin position="215"/>
        <end position="275"/>
    </location>
</feature>
<evidence type="ECO:0000256" key="3">
    <source>
        <dbReference type="ARBA" id="ARBA00023180"/>
    </source>
</evidence>
<evidence type="ECO:0000256" key="1">
    <source>
        <dbReference type="ARBA" id="ARBA00009191"/>
    </source>
</evidence>
<dbReference type="SUPFAM" id="SSF63829">
    <property type="entry name" value="Calcium-dependent phosphotriesterase"/>
    <property type="match status" value="1"/>
</dbReference>
<gene>
    <name evidence="7" type="ORF">OEZ85_006107</name>
</gene>
<organism evidence="7 8">
    <name type="scientific">Tetradesmus obliquus</name>
    <name type="common">Green alga</name>
    <name type="synonym">Acutodesmus obliquus</name>
    <dbReference type="NCBI Taxonomy" id="3088"/>
    <lineage>
        <taxon>Eukaryota</taxon>
        <taxon>Viridiplantae</taxon>
        <taxon>Chlorophyta</taxon>
        <taxon>core chlorophytes</taxon>
        <taxon>Chlorophyceae</taxon>
        <taxon>CS clade</taxon>
        <taxon>Sphaeropleales</taxon>
        <taxon>Scenedesmaceae</taxon>
        <taxon>Tetradesmus</taxon>
    </lineage>
</organism>
<dbReference type="PANTHER" id="PTHR10426">
    <property type="entry name" value="STRICTOSIDINE SYNTHASE-RELATED"/>
    <property type="match status" value="1"/>
</dbReference>
<dbReference type="InterPro" id="IPR029329">
    <property type="entry name" value="DUF4472"/>
</dbReference>
<dbReference type="InterPro" id="IPR018119">
    <property type="entry name" value="Strictosidine_synth_cons-reg"/>
</dbReference>
<dbReference type="Proteomes" id="UP001244341">
    <property type="component" value="Chromosome 11b"/>
</dbReference>
<keyword evidence="3" id="KW-0325">Glycoprotein</keyword>
<evidence type="ECO:0000256" key="2">
    <source>
        <dbReference type="ARBA" id="ARBA00022553"/>
    </source>
</evidence>
<dbReference type="Gene3D" id="2.120.10.30">
    <property type="entry name" value="TolB, C-terminal domain"/>
    <property type="match status" value="1"/>
</dbReference>
<evidence type="ECO:0000259" key="5">
    <source>
        <dbReference type="Pfam" id="PF03088"/>
    </source>
</evidence>
<feature type="coiled-coil region" evidence="4">
    <location>
        <begin position="649"/>
        <end position="722"/>
    </location>
</feature>
<dbReference type="Pfam" id="PF14739">
    <property type="entry name" value="DUF4472"/>
    <property type="match status" value="1"/>
</dbReference>
<evidence type="ECO:0000259" key="6">
    <source>
        <dbReference type="Pfam" id="PF14739"/>
    </source>
</evidence>
<keyword evidence="4" id="KW-0175">Coiled coil</keyword>
<sequence>MGFAYLWLSIQAGWIKLPLPYPAVEQYAHPVPAHVYPWKAQPLDKGKYQVRTKLNATRLFEGQISGSESVTMAPDGRFIMLDRYGAVREALQQDDGSMVLRPTAIAHLGPGRPLGAQYDAHGNLIICDAFKGLIMLEAGTNKVVILANRVSASSPMYPNSPLSYTNDLDIAPDGTIYFTDSVDVHPHRNAQHNNNVTHIISIVGKPGYYDTVKGWALGMLQGLPKGRLLAYYPHNRTTHVISHEFYYSNGVAVSADGTYAAVCETDRLRVLKVWLPPHPRAGFSEVLIDGLPGTPDGISRSQDGNAFWVALVSNIPPITKWFGSALVRGILGHIPENMRPQVPTWGAVLKVSEQGKLLQWLADLKGETASKVPSAHEAGGRLYFGNLGGEYEDRETLRDQLRAAPAEGDPNDMAINIAKLRDLEARLLEEREEKAALAGEKAALAARLARLKESGADELREKAELQEALVRAEEQRLEVSRALIDFQMEANEDKQAWANTKFQLEQRILELESGRLEHHVRAEDHAALKDERDRLAGQLRMAADSEARLQRQLEAEKEQSSAQQAEVRRLNQLLAALEAAAAGDASALLVDTDTDDFQDSSSANGASAAAAYGNSSGARSASAVAAAIRSRQAAAAASSAAGGSSSSSKVSLTEVRLQLQRQLKQQERRSAELESQLGELQQQLEAAQAARAASQEAADTARRLLKRKMEAAAREVAELAQRVALAAG</sequence>
<evidence type="ECO:0000313" key="8">
    <source>
        <dbReference type="Proteomes" id="UP001244341"/>
    </source>
</evidence>
<feature type="coiled-coil region" evidence="4">
    <location>
        <begin position="539"/>
        <end position="580"/>
    </location>
</feature>
<dbReference type="EMBL" id="CP126218">
    <property type="protein sequence ID" value="WIA20274.1"/>
    <property type="molecule type" value="Genomic_DNA"/>
</dbReference>
<dbReference type="InterPro" id="IPR011042">
    <property type="entry name" value="6-blade_b-propeller_TolB-like"/>
</dbReference>
<evidence type="ECO:0000313" key="7">
    <source>
        <dbReference type="EMBL" id="WIA20274.1"/>
    </source>
</evidence>
<dbReference type="PANTHER" id="PTHR10426:SF88">
    <property type="entry name" value="ADIPOCYTE PLASMA MEMBRANE-ASSOCIATED PROTEIN HEMOMUCIN-RELATED"/>
    <property type="match status" value="1"/>
</dbReference>
<keyword evidence="2" id="KW-0597">Phosphoprotein</keyword>